<evidence type="ECO:0000313" key="1">
    <source>
        <dbReference type="EMBL" id="KAJ3526745.1"/>
    </source>
</evidence>
<gene>
    <name evidence="1" type="ORF">NM208_g11038</name>
</gene>
<dbReference type="Proteomes" id="UP001148629">
    <property type="component" value="Unassembled WGS sequence"/>
</dbReference>
<protein>
    <submittedName>
        <fullName evidence="1">Uncharacterized protein</fullName>
    </submittedName>
</protein>
<accession>A0ACC1RVQ3</accession>
<proteinExistence type="predicted"/>
<comment type="caution">
    <text evidence="1">The sequence shown here is derived from an EMBL/GenBank/DDBJ whole genome shotgun (WGS) entry which is preliminary data.</text>
</comment>
<reference evidence="1" key="1">
    <citation type="submission" date="2022-08" db="EMBL/GenBank/DDBJ databases">
        <title>Genome Sequence of Fusarium decemcellulare.</title>
        <authorList>
            <person name="Buettner E."/>
        </authorList>
    </citation>
    <scope>NUCLEOTIDE SEQUENCE</scope>
    <source>
        <strain evidence="1">Babe19</strain>
    </source>
</reference>
<name>A0ACC1RVQ3_9HYPO</name>
<sequence length="845" mass="94024">MTLHDFDSLIAQMSLGEKVSLLSGIGACHTAPLKRLNIPSLHTSDGPHGLRGGGGRFFNPPPGYQLPSATAMGATFDVYLLHRVGKLLGDEGLRKGVHVALAPTVCIQRSPLIGRGFEAFAEDPILSGTLAAHYINGIQDRQVGTCIKHYAAHDQSSRSTEDDVHMTQRTLREIHLMPFQVAMKYSKPWAFMTAYQRINGLHVSEDPFMMQQVLRDEWKFDGLVMSDWWGTYSVSEAINAGIDIEMPGPAIWRGKQLVAAVECRKVSMQTIDTSVKRLLQLIQRTRASENRQTETKTETGGDTEESRALIRKVAADSIVLLKNDKKLLPLAADTRRTYGLIGEAFENPGTCGGGSSEVVPFYISTPLDALTELLGPENIRYEPGCYSRRWTPLIRSGLCLPNSQEPGLLLEWFADDPSTQKDAQCMYATTTQSTSMYFSQISFEGVPAAHYIRVKTTFTPTKSCRYRFSLSVCGKARLAVNGEEAIELWSSHPEKTDDTPCFNKLSMERFFDIDVNHGQKYNLVILMTNVPLKPTGGPPSPGGVRLGGQEVRDEGQAIKDAVKLAKGVDVPIVIVGLNSDYEYEASDRKDLLLPGRQNEIVQQVCQANSNTIVITQTGMPIQMAWIQDANTLVHAWLGGQETGNAIADVLFGRVNPSGRLSLTFPKRLQDTPAFLNFGKVDWQILYGEGIFVGHRYYEKVDREPLFYFGYGLSYTRFEYSNLVVPPFFDGREDHVMQISVDVANVGAYDGSEVVQVYISDLESSSVQRPGRELKAFKKVHLAKGEKNTYSIPLDKYALSFWSEEYSKWRAEAGDFAVIIARSSDPSHQVLRADFTLRQTYMWSGL</sequence>
<keyword evidence="2" id="KW-1185">Reference proteome</keyword>
<evidence type="ECO:0000313" key="2">
    <source>
        <dbReference type="Proteomes" id="UP001148629"/>
    </source>
</evidence>
<organism evidence="1 2">
    <name type="scientific">Fusarium decemcellulare</name>
    <dbReference type="NCBI Taxonomy" id="57161"/>
    <lineage>
        <taxon>Eukaryota</taxon>
        <taxon>Fungi</taxon>
        <taxon>Dikarya</taxon>
        <taxon>Ascomycota</taxon>
        <taxon>Pezizomycotina</taxon>
        <taxon>Sordariomycetes</taxon>
        <taxon>Hypocreomycetidae</taxon>
        <taxon>Hypocreales</taxon>
        <taxon>Nectriaceae</taxon>
        <taxon>Fusarium</taxon>
        <taxon>Fusarium decemcellulare species complex</taxon>
    </lineage>
</organism>
<dbReference type="EMBL" id="JANRMS010001677">
    <property type="protein sequence ID" value="KAJ3526745.1"/>
    <property type="molecule type" value="Genomic_DNA"/>
</dbReference>